<organism evidence="11 12">
    <name type="scientific">Ceratopteris richardii</name>
    <name type="common">Triangle waterfern</name>
    <dbReference type="NCBI Taxonomy" id="49495"/>
    <lineage>
        <taxon>Eukaryota</taxon>
        <taxon>Viridiplantae</taxon>
        <taxon>Streptophyta</taxon>
        <taxon>Embryophyta</taxon>
        <taxon>Tracheophyta</taxon>
        <taxon>Polypodiopsida</taxon>
        <taxon>Polypodiidae</taxon>
        <taxon>Polypodiales</taxon>
        <taxon>Pteridineae</taxon>
        <taxon>Pteridaceae</taxon>
        <taxon>Parkerioideae</taxon>
        <taxon>Ceratopteris</taxon>
    </lineage>
</organism>
<dbReference type="EC" id="4.2.2.2" evidence="3 8"/>
<sequence>MLSRRALTNLLDRIGTLPMELLIFALVAQVFLIGTTASLSAFDAPWNRTSSTIYGGASAASGDGTSFNSIDACWRASGDWEQNRMRLADCGVGFGRETTGGKGGEYYVVTDEGDDAEEPAPGTLRYGVIQMRPLWIVFARDMTITLQNELIFTSDKTVDGRGAQVHIAYGPCFTIQYVENVIVHGLHIHDCRPGDAGRVRSSTDHIGYREGSDGDAVSVFGSRNIWIDHNYFSSCADGLVDVIHASTAITISNNYFCNHNKVMLLGHNDAYSADKAMRVTVAFNRFGPGLIQRMPRCRFGYFHVVNNEYEGWGEYAIGGSASPTIISEGNKFVASSSEKQVTKRDCTSCSWQGWTWTSIGDTFLGGAYFVESGATIDDPNSDNLISANTFNPSMTAAAGVLDCSKGRPC</sequence>
<feature type="transmembrane region" description="Helical" evidence="9">
    <location>
        <begin position="21"/>
        <end position="42"/>
    </location>
</feature>
<evidence type="ECO:0000256" key="5">
    <source>
        <dbReference type="ARBA" id="ARBA00022729"/>
    </source>
</evidence>
<dbReference type="InterPro" id="IPR018082">
    <property type="entry name" value="AmbAllergen"/>
</dbReference>
<keyword evidence="6 8" id="KW-0106">Calcium</keyword>
<dbReference type="SUPFAM" id="SSF51126">
    <property type="entry name" value="Pectin lyase-like"/>
    <property type="match status" value="1"/>
</dbReference>
<keyword evidence="9" id="KW-1133">Transmembrane helix</keyword>
<dbReference type="Gene3D" id="2.160.20.10">
    <property type="entry name" value="Single-stranded right-handed beta-helix, Pectin lyase-like"/>
    <property type="match status" value="1"/>
</dbReference>
<evidence type="ECO:0000313" key="11">
    <source>
        <dbReference type="EMBL" id="KAH7289077.1"/>
    </source>
</evidence>
<accession>A0A8T2QZ12</accession>
<keyword evidence="5" id="KW-0732">Signal</keyword>
<dbReference type="EMBL" id="CM035436">
    <property type="protein sequence ID" value="KAH7289077.1"/>
    <property type="molecule type" value="Genomic_DNA"/>
</dbReference>
<comment type="caution">
    <text evidence="11">The sequence shown here is derived from an EMBL/GenBank/DDBJ whole genome shotgun (WGS) entry which is preliminary data.</text>
</comment>
<dbReference type="GO" id="GO:0046872">
    <property type="term" value="F:metal ion binding"/>
    <property type="evidence" value="ECO:0007669"/>
    <property type="project" value="UniProtKB-KW"/>
</dbReference>
<dbReference type="GO" id="GO:0030570">
    <property type="term" value="F:pectate lyase activity"/>
    <property type="evidence" value="ECO:0007669"/>
    <property type="project" value="UniProtKB-EC"/>
</dbReference>
<comment type="similarity">
    <text evidence="8">Belongs to the polysaccharide lyase 1 family.</text>
</comment>
<dbReference type="OMA" id="DEWRMYA"/>
<keyword evidence="9" id="KW-0812">Transmembrane</keyword>
<comment type="pathway">
    <text evidence="2 8">Glycan metabolism; pectin degradation; 2-dehydro-3-deoxy-D-gluconate from pectin: step 2/5.</text>
</comment>
<dbReference type="OrthoDB" id="1637350at2759"/>
<evidence type="ECO:0000256" key="6">
    <source>
        <dbReference type="ARBA" id="ARBA00022837"/>
    </source>
</evidence>
<dbReference type="AlphaFoldDB" id="A0A8T2QZ12"/>
<comment type="cofactor">
    <cofactor evidence="8">
        <name>Ca(2+)</name>
        <dbReference type="ChEBI" id="CHEBI:29108"/>
    </cofactor>
    <text evidence="8">Binds 1 Ca(2+) ion. Required for its activity.</text>
</comment>
<keyword evidence="7 8" id="KW-0456">Lyase</keyword>
<dbReference type="InterPro" id="IPR011050">
    <property type="entry name" value="Pectin_lyase_fold/virulence"/>
</dbReference>
<protein>
    <recommendedName>
        <fullName evidence="3 8">Pectate lyase</fullName>
        <ecNumber evidence="3 8">4.2.2.2</ecNumber>
    </recommendedName>
</protein>
<dbReference type="SMART" id="SM00656">
    <property type="entry name" value="Amb_all"/>
    <property type="match status" value="1"/>
</dbReference>
<dbReference type="Proteomes" id="UP000825935">
    <property type="component" value="Chromosome 31"/>
</dbReference>
<evidence type="ECO:0000259" key="10">
    <source>
        <dbReference type="SMART" id="SM00656"/>
    </source>
</evidence>
<evidence type="ECO:0000256" key="2">
    <source>
        <dbReference type="ARBA" id="ARBA00005220"/>
    </source>
</evidence>
<comment type="catalytic activity">
    <reaction evidence="1 8">
        <text>Eliminative cleavage of (1-&gt;4)-alpha-D-galacturonan to give oligosaccharides with 4-deoxy-alpha-D-galact-4-enuronosyl groups at their non-reducing ends.</text>
        <dbReference type="EC" id="4.2.2.2"/>
    </reaction>
</comment>
<evidence type="ECO:0000256" key="1">
    <source>
        <dbReference type="ARBA" id="ARBA00000695"/>
    </source>
</evidence>
<dbReference type="PANTHER" id="PTHR31683:SF80">
    <property type="entry name" value="PECTATE LYASE 16-RELATED"/>
    <property type="match status" value="1"/>
</dbReference>
<evidence type="ECO:0000256" key="7">
    <source>
        <dbReference type="ARBA" id="ARBA00023239"/>
    </source>
</evidence>
<proteinExistence type="inferred from homology"/>
<feature type="domain" description="Pectate lyase" evidence="10">
    <location>
        <begin position="141"/>
        <end position="338"/>
    </location>
</feature>
<dbReference type="InterPro" id="IPR045032">
    <property type="entry name" value="PEL"/>
</dbReference>
<dbReference type="InterPro" id="IPR012334">
    <property type="entry name" value="Pectin_lyas_fold"/>
</dbReference>
<keyword evidence="9" id="KW-0472">Membrane</keyword>
<evidence type="ECO:0000313" key="12">
    <source>
        <dbReference type="Proteomes" id="UP000825935"/>
    </source>
</evidence>
<evidence type="ECO:0000256" key="8">
    <source>
        <dbReference type="RuleBase" id="RU361123"/>
    </source>
</evidence>
<name>A0A8T2QZ12_CERRI</name>
<evidence type="ECO:0000256" key="4">
    <source>
        <dbReference type="ARBA" id="ARBA00022723"/>
    </source>
</evidence>
<evidence type="ECO:0000256" key="3">
    <source>
        <dbReference type="ARBA" id="ARBA00012272"/>
    </source>
</evidence>
<dbReference type="Pfam" id="PF00544">
    <property type="entry name" value="Pectate_lyase_4"/>
    <property type="match status" value="1"/>
</dbReference>
<keyword evidence="12" id="KW-1185">Reference proteome</keyword>
<reference evidence="11" key="1">
    <citation type="submission" date="2021-08" db="EMBL/GenBank/DDBJ databases">
        <title>WGS assembly of Ceratopteris richardii.</title>
        <authorList>
            <person name="Marchant D.B."/>
            <person name="Chen G."/>
            <person name="Jenkins J."/>
            <person name="Shu S."/>
            <person name="Leebens-Mack J."/>
            <person name="Grimwood J."/>
            <person name="Schmutz J."/>
            <person name="Soltis P."/>
            <person name="Soltis D."/>
            <person name="Chen Z.-H."/>
        </authorList>
    </citation>
    <scope>NUCLEOTIDE SEQUENCE</scope>
    <source>
        <strain evidence="11">Whitten #5841</strain>
        <tissue evidence="11">Leaf</tissue>
    </source>
</reference>
<dbReference type="PRINTS" id="PR00807">
    <property type="entry name" value="AMBALLERGEN"/>
</dbReference>
<keyword evidence="4 8" id="KW-0479">Metal-binding</keyword>
<gene>
    <name evidence="11" type="ORF">KP509_31G056400</name>
</gene>
<evidence type="ECO:0000256" key="9">
    <source>
        <dbReference type="SAM" id="Phobius"/>
    </source>
</evidence>
<dbReference type="InterPro" id="IPR002022">
    <property type="entry name" value="Pec_lyase"/>
</dbReference>
<dbReference type="PANTHER" id="PTHR31683">
    <property type="entry name" value="PECTATE LYASE 18-RELATED"/>
    <property type="match status" value="1"/>
</dbReference>